<name>A0A165RKG1_9AGAM</name>
<dbReference type="EMBL" id="KV425581">
    <property type="protein sequence ID" value="KZT23940.1"/>
    <property type="molecule type" value="Genomic_DNA"/>
</dbReference>
<feature type="region of interest" description="Disordered" evidence="1">
    <location>
        <begin position="36"/>
        <end position="56"/>
    </location>
</feature>
<keyword evidence="3" id="KW-1185">Reference proteome</keyword>
<evidence type="ECO:0000313" key="3">
    <source>
        <dbReference type="Proteomes" id="UP000076761"/>
    </source>
</evidence>
<dbReference type="AlphaFoldDB" id="A0A165RKG1"/>
<gene>
    <name evidence="2" type="ORF">NEOLEDRAFT_1179691</name>
</gene>
<evidence type="ECO:0000256" key="1">
    <source>
        <dbReference type="SAM" id="MobiDB-lite"/>
    </source>
</evidence>
<accession>A0A165RKG1</accession>
<dbReference type="STRING" id="1314782.A0A165RKG1"/>
<reference evidence="2 3" key="1">
    <citation type="journal article" date="2016" name="Mol. Biol. Evol.">
        <title>Comparative Genomics of Early-Diverging Mushroom-Forming Fungi Provides Insights into the Origins of Lignocellulose Decay Capabilities.</title>
        <authorList>
            <person name="Nagy L.G."/>
            <person name="Riley R."/>
            <person name="Tritt A."/>
            <person name="Adam C."/>
            <person name="Daum C."/>
            <person name="Floudas D."/>
            <person name="Sun H."/>
            <person name="Yadav J.S."/>
            <person name="Pangilinan J."/>
            <person name="Larsson K.H."/>
            <person name="Matsuura K."/>
            <person name="Barry K."/>
            <person name="Labutti K."/>
            <person name="Kuo R."/>
            <person name="Ohm R.A."/>
            <person name="Bhattacharya S.S."/>
            <person name="Shirouzu T."/>
            <person name="Yoshinaga Y."/>
            <person name="Martin F.M."/>
            <person name="Grigoriev I.V."/>
            <person name="Hibbett D.S."/>
        </authorList>
    </citation>
    <scope>NUCLEOTIDE SEQUENCE [LARGE SCALE GENOMIC DNA]</scope>
    <source>
        <strain evidence="2 3">HHB14362 ss-1</strain>
    </source>
</reference>
<organism evidence="2 3">
    <name type="scientific">Neolentinus lepideus HHB14362 ss-1</name>
    <dbReference type="NCBI Taxonomy" id="1314782"/>
    <lineage>
        <taxon>Eukaryota</taxon>
        <taxon>Fungi</taxon>
        <taxon>Dikarya</taxon>
        <taxon>Basidiomycota</taxon>
        <taxon>Agaricomycotina</taxon>
        <taxon>Agaricomycetes</taxon>
        <taxon>Gloeophyllales</taxon>
        <taxon>Gloeophyllaceae</taxon>
        <taxon>Neolentinus</taxon>
    </lineage>
</organism>
<proteinExistence type="predicted"/>
<dbReference type="InParanoid" id="A0A165RKG1"/>
<dbReference type="Proteomes" id="UP000076761">
    <property type="component" value="Unassembled WGS sequence"/>
</dbReference>
<dbReference type="OrthoDB" id="446925at2759"/>
<evidence type="ECO:0000313" key="2">
    <source>
        <dbReference type="EMBL" id="KZT23940.1"/>
    </source>
</evidence>
<sequence>MLQNPDIAPSTSINRWIVSILTFHFKLVHVPRVKHGPDGLSHHPPQPDDPLQDEDSEFDDWIDRLHSFVHFINPVAYLESPSNLVVFAQNLVEEADEQSDADSDEEQDSDAAHLAYADFPRTDSTRRLDQRLALIPDWFETLTRPDEIVEDKYISFVKYATQFFAKRDSRPSMPATIV</sequence>
<protein>
    <submittedName>
        <fullName evidence="2">Uncharacterized protein</fullName>
    </submittedName>
</protein>